<evidence type="ECO:0000256" key="6">
    <source>
        <dbReference type="RuleBase" id="RU366049"/>
    </source>
</evidence>
<gene>
    <name evidence="9" type="primary">CSM3</name>
    <name evidence="9" type="ORF">CspeluHIS016_0407830</name>
</gene>
<dbReference type="InterPro" id="IPR040038">
    <property type="entry name" value="TIPIN/Csm3/Swi3"/>
</dbReference>
<dbReference type="Proteomes" id="UP001222932">
    <property type="component" value="Unassembled WGS sequence"/>
</dbReference>
<comment type="subcellular location">
    <subcellularLocation>
        <location evidence="1 6">Nucleus</location>
    </subcellularLocation>
</comment>
<proteinExistence type="inferred from homology"/>
<evidence type="ECO:0000256" key="1">
    <source>
        <dbReference type="ARBA" id="ARBA00004123"/>
    </source>
</evidence>
<evidence type="ECO:0000256" key="2">
    <source>
        <dbReference type="ARBA" id="ARBA00006075"/>
    </source>
</evidence>
<feature type="domain" description="Chromosome segregation in meiosis protein 3" evidence="8">
    <location>
        <begin position="126"/>
        <end position="205"/>
    </location>
</feature>
<name>A0AAD3TWU3_9TREE</name>
<keyword evidence="4 6" id="KW-0539">Nucleus</keyword>
<feature type="region of interest" description="Disordered" evidence="7">
    <location>
        <begin position="260"/>
        <end position="330"/>
    </location>
</feature>
<feature type="region of interest" description="Disordered" evidence="7">
    <location>
        <begin position="1"/>
        <end position="71"/>
    </location>
</feature>
<dbReference type="PANTHER" id="PTHR13220:SF11">
    <property type="entry name" value="TIMELESS-INTERACTING PROTEIN"/>
    <property type="match status" value="1"/>
</dbReference>
<evidence type="ECO:0000259" key="8">
    <source>
        <dbReference type="Pfam" id="PF07962"/>
    </source>
</evidence>
<evidence type="ECO:0000313" key="9">
    <source>
        <dbReference type="EMBL" id="GMK57949.1"/>
    </source>
</evidence>
<protein>
    <recommendedName>
        <fullName evidence="6">Chromosome segregation in meiosis protein</fullName>
    </recommendedName>
</protein>
<evidence type="ECO:0000313" key="10">
    <source>
        <dbReference type="Proteomes" id="UP001222932"/>
    </source>
</evidence>
<dbReference type="InterPro" id="IPR012923">
    <property type="entry name" value="Csm3"/>
</dbReference>
<organism evidence="9 10">
    <name type="scientific">Cutaneotrichosporon spelunceum</name>
    <dbReference type="NCBI Taxonomy" id="1672016"/>
    <lineage>
        <taxon>Eukaryota</taxon>
        <taxon>Fungi</taxon>
        <taxon>Dikarya</taxon>
        <taxon>Basidiomycota</taxon>
        <taxon>Agaricomycotina</taxon>
        <taxon>Tremellomycetes</taxon>
        <taxon>Trichosporonales</taxon>
        <taxon>Trichosporonaceae</taxon>
        <taxon>Cutaneotrichosporon</taxon>
    </lineage>
</organism>
<keyword evidence="10" id="KW-1185">Reference proteome</keyword>
<dbReference type="AlphaFoldDB" id="A0AAD3TWU3"/>
<dbReference type="GO" id="GO:0003677">
    <property type="term" value="F:DNA binding"/>
    <property type="evidence" value="ECO:0007669"/>
    <property type="project" value="TreeGrafter"/>
</dbReference>
<comment type="similarity">
    <text evidence="2 6">Belongs to the CSM3 family.</text>
</comment>
<dbReference type="Pfam" id="PF07962">
    <property type="entry name" value="Swi3"/>
    <property type="match status" value="1"/>
</dbReference>
<reference evidence="9" key="2">
    <citation type="submission" date="2023-06" db="EMBL/GenBank/DDBJ databases">
        <authorList>
            <person name="Kobayashi Y."/>
            <person name="Kayamori A."/>
            <person name="Aoki K."/>
            <person name="Shiwa Y."/>
            <person name="Fujita N."/>
            <person name="Sugita T."/>
            <person name="Iwasaki W."/>
            <person name="Tanaka N."/>
            <person name="Takashima M."/>
        </authorList>
    </citation>
    <scope>NUCLEOTIDE SEQUENCE</scope>
    <source>
        <strain evidence="9">HIS016</strain>
    </source>
</reference>
<dbReference type="EMBL" id="BTCM01000004">
    <property type="protein sequence ID" value="GMK57949.1"/>
    <property type="molecule type" value="Genomic_DNA"/>
</dbReference>
<evidence type="ECO:0000256" key="4">
    <source>
        <dbReference type="ARBA" id="ARBA00023242"/>
    </source>
</evidence>
<feature type="compositionally biased region" description="Pro residues" evidence="7">
    <location>
        <begin position="11"/>
        <end position="20"/>
    </location>
</feature>
<comment type="caution">
    <text evidence="9">The sequence shown here is derived from an EMBL/GenBank/DDBJ whole genome shotgun (WGS) entry which is preliminary data.</text>
</comment>
<dbReference type="PANTHER" id="PTHR13220">
    <property type="entry name" value="TIMELESS INTERACTING-RELATED"/>
    <property type="match status" value="1"/>
</dbReference>
<feature type="region of interest" description="Disordered" evidence="7">
    <location>
        <begin position="100"/>
        <end position="122"/>
    </location>
</feature>
<sequence length="330" mass="36741">MSLTDLFSADSPPPDSPQVTPPRRRGEALFLDGASTPSQTPLKRRHRDFEDDEPLSPGMEDYGLDRTAQRRGSSGIMQAHLNDPDVEGIAPRAIAELFDDPRTVQDPLALGGSTEEPQKRPRVRAKVDADRLLSSRGFPALMNAARRYKAKGKGHETSDLRRLMDTYRIWAHGMFPRGEFAFTIERTEKVCRSTQMVNAIKGLRDVFHPPPGSPTPDREDAQELLAGEGQESLDAFIEGDEESLGDETFRYAPGAETLAADRRPLFAPGIDVDEDEDELPAMAEMERETEESLAVETRQETEGSAAVETRQETNVDFGDEPPAFEEEDEW</sequence>
<evidence type="ECO:0000256" key="7">
    <source>
        <dbReference type="SAM" id="MobiDB-lite"/>
    </source>
</evidence>
<feature type="compositionally biased region" description="Acidic residues" evidence="7">
    <location>
        <begin position="317"/>
        <end position="330"/>
    </location>
</feature>
<evidence type="ECO:0000256" key="3">
    <source>
        <dbReference type="ARBA" id="ARBA00022763"/>
    </source>
</evidence>
<dbReference type="GO" id="GO:0043111">
    <property type="term" value="P:replication fork arrest"/>
    <property type="evidence" value="ECO:0007669"/>
    <property type="project" value="TreeGrafter"/>
</dbReference>
<accession>A0AAD3TWU3</accession>
<dbReference type="GO" id="GO:0031297">
    <property type="term" value="P:replication fork processing"/>
    <property type="evidence" value="ECO:0007669"/>
    <property type="project" value="UniProtKB-UniRule"/>
</dbReference>
<keyword evidence="5 6" id="KW-0131">Cell cycle</keyword>
<keyword evidence="3 6" id="KW-0227">DNA damage</keyword>
<dbReference type="GO" id="GO:0031298">
    <property type="term" value="C:replication fork protection complex"/>
    <property type="evidence" value="ECO:0007669"/>
    <property type="project" value="TreeGrafter"/>
</dbReference>
<comment type="function">
    <text evidence="6">Plays an important role in the control of DNA replication and the maintenance of replication fork stability.</text>
</comment>
<dbReference type="GO" id="GO:0006974">
    <property type="term" value="P:DNA damage response"/>
    <property type="evidence" value="ECO:0007669"/>
    <property type="project" value="UniProtKB-KW"/>
</dbReference>
<reference evidence="9" key="1">
    <citation type="journal article" date="2023" name="BMC Genomics">
        <title>Chromosome-level genome assemblies of Cutaneotrichosporon spp. (Trichosporonales, Basidiomycota) reveal imbalanced evolution between nucleotide sequences and chromosome synteny.</title>
        <authorList>
            <person name="Kobayashi Y."/>
            <person name="Kayamori A."/>
            <person name="Aoki K."/>
            <person name="Shiwa Y."/>
            <person name="Matsutani M."/>
            <person name="Fujita N."/>
            <person name="Sugita T."/>
            <person name="Iwasaki W."/>
            <person name="Tanaka N."/>
            <person name="Takashima M."/>
        </authorList>
    </citation>
    <scope>NUCLEOTIDE SEQUENCE</scope>
    <source>
        <strain evidence="9">HIS016</strain>
    </source>
</reference>
<dbReference type="GO" id="GO:0000076">
    <property type="term" value="P:DNA replication checkpoint signaling"/>
    <property type="evidence" value="ECO:0007669"/>
    <property type="project" value="UniProtKB-UniRule"/>
</dbReference>
<evidence type="ECO:0000256" key="5">
    <source>
        <dbReference type="ARBA" id="ARBA00023306"/>
    </source>
</evidence>